<feature type="binding site" evidence="13">
    <location>
        <position position="229"/>
    </location>
    <ligand>
        <name>substrate</name>
    </ligand>
</feature>
<evidence type="ECO:0000256" key="5">
    <source>
        <dbReference type="ARBA" id="ARBA00011944"/>
    </source>
</evidence>
<evidence type="ECO:0000259" key="14">
    <source>
        <dbReference type="Pfam" id="PF01729"/>
    </source>
</evidence>
<dbReference type="GO" id="GO:0009435">
    <property type="term" value="P:NAD+ biosynthetic process"/>
    <property type="evidence" value="ECO:0007669"/>
    <property type="project" value="UniProtKB-UniPathway"/>
</dbReference>
<dbReference type="PANTHER" id="PTHR32179:SF3">
    <property type="entry name" value="NICOTINATE-NUCLEOTIDE PYROPHOSPHORYLASE [CARBOXYLATING]"/>
    <property type="match status" value="1"/>
</dbReference>
<protein>
    <recommendedName>
        <fullName evidence="11">Probable nicotinate-nucleotide pyrophosphorylase [carboxylating]</fullName>
        <ecNumber evidence="5">2.4.2.19</ecNumber>
    </recommendedName>
    <alternativeName>
        <fullName evidence="9">Quinolinate phosphoribosyltransferase [decarboxylating]</fullName>
    </alternativeName>
</protein>
<dbReference type="NCBIfam" id="TIGR00078">
    <property type="entry name" value="nadC"/>
    <property type="match status" value="1"/>
</dbReference>
<dbReference type="AlphaFoldDB" id="R4YUW6"/>
<evidence type="ECO:0000256" key="10">
    <source>
        <dbReference type="ARBA" id="ARBA00047445"/>
    </source>
</evidence>
<feature type="domain" description="Quinolinate phosphoribosyl transferase C-terminal" evidence="14">
    <location>
        <begin position="124"/>
        <end position="300"/>
    </location>
</feature>
<dbReference type="GO" id="GO:0005737">
    <property type="term" value="C:cytoplasm"/>
    <property type="evidence" value="ECO:0007669"/>
    <property type="project" value="TreeGrafter"/>
</dbReference>
<comment type="subunit">
    <text evidence="4">Hexamer formed by 3 homodimers.</text>
</comment>
<feature type="binding site" evidence="13">
    <location>
        <begin position="285"/>
        <end position="287"/>
    </location>
    <ligand>
        <name>substrate</name>
    </ligand>
</feature>
<comment type="catalytic activity">
    <reaction evidence="10">
        <text>nicotinate beta-D-ribonucleotide + CO2 + diphosphate = quinolinate + 5-phospho-alpha-D-ribose 1-diphosphate + 2 H(+)</text>
        <dbReference type="Rhea" id="RHEA:12733"/>
        <dbReference type="ChEBI" id="CHEBI:15378"/>
        <dbReference type="ChEBI" id="CHEBI:16526"/>
        <dbReference type="ChEBI" id="CHEBI:29959"/>
        <dbReference type="ChEBI" id="CHEBI:33019"/>
        <dbReference type="ChEBI" id="CHEBI:57502"/>
        <dbReference type="ChEBI" id="CHEBI:58017"/>
        <dbReference type="EC" id="2.4.2.19"/>
    </reaction>
</comment>
<keyword evidence="17" id="KW-1185">Reference proteome</keyword>
<feature type="binding site" evidence="13">
    <location>
        <position position="208"/>
    </location>
    <ligand>
        <name>substrate</name>
    </ligand>
</feature>
<feature type="binding site" evidence="13">
    <location>
        <position position="179"/>
    </location>
    <ligand>
        <name>substrate</name>
    </ligand>
</feature>
<evidence type="ECO:0000256" key="3">
    <source>
        <dbReference type="ARBA" id="ARBA00009400"/>
    </source>
</evidence>
<dbReference type="CDD" id="cd01572">
    <property type="entry name" value="QPRTase"/>
    <property type="match status" value="1"/>
</dbReference>
<dbReference type="SUPFAM" id="SSF51690">
    <property type="entry name" value="Nicotinate/Quinolinate PRTase C-terminal domain-like"/>
    <property type="match status" value="1"/>
</dbReference>
<dbReference type="Pfam" id="PF01729">
    <property type="entry name" value="QRPTase_C"/>
    <property type="match status" value="1"/>
</dbReference>
<feature type="domain" description="Quinolinate phosphoribosyl transferase N-terminal" evidence="15">
    <location>
        <begin position="37"/>
        <end position="121"/>
    </location>
</feature>
<dbReference type="FunFam" id="3.90.1170.20:FF:000001">
    <property type="entry name" value="Nicotinate-nucleotide diphosphorylase (Carboxylating)"/>
    <property type="match status" value="1"/>
</dbReference>
<evidence type="ECO:0000256" key="12">
    <source>
        <dbReference type="PIRNR" id="PIRNR006250"/>
    </source>
</evidence>
<proteinExistence type="inferred from homology"/>
<dbReference type="STRING" id="698738.OLEAN_C29880"/>
<evidence type="ECO:0000256" key="9">
    <source>
        <dbReference type="ARBA" id="ARBA00033102"/>
    </source>
</evidence>
<keyword evidence="7 12" id="KW-0328">Glycosyltransferase</keyword>
<dbReference type="Proteomes" id="UP000032749">
    <property type="component" value="Chromosome"/>
</dbReference>
<sequence length="302" mass="32332">MPLDLTPFKNDICNTVKQALLEDIGSDAAGNLLANGDITAQLIPAESQATARIISRDRAIIAGSAWVNEVFSQLDPSVCVNWKVSDGQWVRPNQVLFELTGSARSLLTGERAALNFLQTLSATATLCQHYAQIVEGTGVQLLDTRKTLPGLRIGQKYAVSLIDGCNNHRIGLYDAFLIKENHIHACGSIKQAVEKAHLIAPGKKVEVEVESLEELTTALKAGADIIMLDNFSPALMVEAVALNKTFANAKNASGIAKRAKLEASGGITTKTLRAYAETGVDYISIGALTKDCTAVDLSMRLV</sequence>
<evidence type="ECO:0000256" key="13">
    <source>
        <dbReference type="PIRSR" id="PIRSR006250-1"/>
    </source>
</evidence>
<gene>
    <name evidence="16" type="primary">nadC</name>
    <name evidence="16" type="ORF">OLEAN_C29880</name>
</gene>
<dbReference type="Pfam" id="PF02749">
    <property type="entry name" value="QRPTase_N"/>
    <property type="match status" value="1"/>
</dbReference>
<evidence type="ECO:0000256" key="6">
    <source>
        <dbReference type="ARBA" id="ARBA00022642"/>
    </source>
</evidence>
<dbReference type="GO" id="GO:0004514">
    <property type="term" value="F:nicotinate-nucleotide diphosphorylase (carboxylating) activity"/>
    <property type="evidence" value="ECO:0007669"/>
    <property type="project" value="UniProtKB-EC"/>
</dbReference>
<dbReference type="InterPro" id="IPR036068">
    <property type="entry name" value="Nicotinate_pribotase-like_C"/>
</dbReference>
<evidence type="ECO:0000256" key="7">
    <source>
        <dbReference type="ARBA" id="ARBA00022676"/>
    </source>
</evidence>
<evidence type="ECO:0000256" key="11">
    <source>
        <dbReference type="ARBA" id="ARBA00069173"/>
    </source>
</evidence>
<dbReference type="EMBL" id="FO203512">
    <property type="protein sequence ID" value="CCK77164.1"/>
    <property type="molecule type" value="Genomic_DNA"/>
</dbReference>
<evidence type="ECO:0000256" key="8">
    <source>
        <dbReference type="ARBA" id="ARBA00022679"/>
    </source>
</evidence>
<dbReference type="InterPro" id="IPR013785">
    <property type="entry name" value="Aldolase_TIM"/>
</dbReference>
<dbReference type="InterPro" id="IPR004393">
    <property type="entry name" value="NadC"/>
</dbReference>
<dbReference type="KEGG" id="oai:OLEAN_C29880"/>
<evidence type="ECO:0000313" key="16">
    <source>
        <dbReference type="EMBL" id="CCK77164.1"/>
    </source>
</evidence>
<feature type="binding site" evidence="13">
    <location>
        <begin position="264"/>
        <end position="266"/>
    </location>
    <ligand>
        <name>substrate</name>
    </ligand>
</feature>
<accession>R4YUW6</accession>
<dbReference type="PATRIC" id="fig|698738.3.peg.3103"/>
<dbReference type="Gene3D" id="3.20.20.70">
    <property type="entry name" value="Aldolase class I"/>
    <property type="match status" value="1"/>
</dbReference>
<dbReference type="EC" id="2.4.2.19" evidence="5"/>
<comment type="function">
    <text evidence="1">Involved in the catabolism of quinolinic acid (QA).</text>
</comment>
<dbReference type="SUPFAM" id="SSF54675">
    <property type="entry name" value="Nicotinate/Quinolinate PRTase N-terminal domain-like"/>
    <property type="match status" value="1"/>
</dbReference>
<name>R4YUW6_OLEAN</name>
<dbReference type="PIRSF" id="PIRSF006250">
    <property type="entry name" value="NadC_ModD"/>
    <property type="match status" value="1"/>
</dbReference>
<dbReference type="FunFam" id="3.20.20.70:FF:000030">
    <property type="entry name" value="Nicotinate-nucleotide pyrophosphorylase, carboxylating"/>
    <property type="match status" value="1"/>
</dbReference>
<dbReference type="OrthoDB" id="9782546at2"/>
<dbReference type="InterPro" id="IPR002638">
    <property type="entry name" value="Quinolinate_PRibosylTrfase_C"/>
</dbReference>
<keyword evidence="8 12" id="KW-0808">Transferase</keyword>
<evidence type="ECO:0000259" key="15">
    <source>
        <dbReference type="Pfam" id="PF02749"/>
    </source>
</evidence>
<comment type="pathway">
    <text evidence="2">Cofactor biosynthesis; NAD(+) biosynthesis; nicotinate D-ribonucleotide from quinolinate: step 1/1.</text>
</comment>
<organism evidence="16 17">
    <name type="scientific">Oleispira antarctica RB-8</name>
    <dbReference type="NCBI Taxonomy" id="698738"/>
    <lineage>
        <taxon>Bacteria</taxon>
        <taxon>Pseudomonadati</taxon>
        <taxon>Pseudomonadota</taxon>
        <taxon>Gammaproteobacteria</taxon>
        <taxon>Oceanospirillales</taxon>
        <taxon>Oceanospirillaceae</taxon>
        <taxon>Oleispira</taxon>
    </lineage>
</organism>
<dbReference type="UniPathway" id="UPA00253">
    <property type="reaction ID" value="UER00331"/>
</dbReference>
<evidence type="ECO:0000256" key="4">
    <source>
        <dbReference type="ARBA" id="ARBA00011218"/>
    </source>
</evidence>
<comment type="similarity">
    <text evidence="3 12">Belongs to the NadC/ModD family.</text>
</comment>
<dbReference type="Gene3D" id="3.90.1170.20">
    <property type="entry name" value="Quinolinate phosphoribosyl transferase, N-terminal domain"/>
    <property type="match status" value="1"/>
</dbReference>
<evidence type="ECO:0000256" key="2">
    <source>
        <dbReference type="ARBA" id="ARBA00004893"/>
    </source>
</evidence>
<evidence type="ECO:0000313" key="17">
    <source>
        <dbReference type="Proteomes" id="UP000032749"/>
    </source>
</evidence>
<dbReference type="PANTHER" id="PTHR32179">
    <property type="entry name" value="NICOTINATE-NUCLEOTIDE PYROPHOSPHORYLASE [CARBOXYLATING]"/>
    <property type="match status" value="1"/>
</dbReference>
<evidence type="ECO:0000256" key="1">
    <source>
        <dbReference type="ARBA" id="ARBA00003237"/>
    </source>
</evidence>
<dbReference type="GO" id="GO:0034213">
    <property type="term" value="P:quinolinate catabolic process"/>
    <property type="evidence" value="ECO:0007669"/>
    <property type="project" value="TreeGrafter"/>
</dbReference>
<feature type="binding site" evidence="13">
    <location>
        <position position="111"/>
    </location>
    <ligand>
        <name>substrate</name>
    </ligand>
</feature>
<dbReference type="InterPro" id="IPR027277">
    <property type="entry name" value="NadC/ModD"/>
</dbReference>
<feature type="binding site" evidence="13">
    <location>
        <position position="169"/>
    </location>
    <ligand>
        <name>substrate</name>
    </ligand>
</feature>
<reference evidence="16 17" key="1">
    <citation type="journal article" date="2013" name="Nat. Commun.">
        <title>Genome sequence and functional genomic analysis of the oil-degrading bacterium Oleispira antarctica.</title>
        <authorList>
            <person name="Kube M."/>
            <person name="Chernikova T.N."/>
            <person name="Al-Ramahi Y."/>
            <person name="Beloqui A."/>
            <person name="Lopez-Cortez N."/>
            <person name="Guazzaroni M.E."/>
            <person name="Heipieper H.J."/>
            <person name="Klages S."/>
            <person name="Kotsyurbenko O.R."/>
            <person name="Langer I."/>
            <person name="Nechitaylo T.Y."/>
            <person name="Lunsdorf H."/>
            <person name="Fernandez M."/>
            <person name="Juarez S."/>
            <person name="Ciordia S."/>
            <person name="Singer A."/>
            <person name="Kagan O."/>
            <person name="Egorova O."/>
            <person name="Petit P.A."/>
            <person name="Stogios P."/>
            <person name="Kim Y."/>
            <person name="Tchigvintsev A."/>
            <person name="Flick R."/>
            <person name="Denaro R."/>
            <person name="Genovese M."/>
            <person name="Albar J.P."/>
            <person name="Reva O.N."/>
            <person name="Martinez-Gomariz M."/>
            <person name="Tran H."/>
            <person name="Ferrer M."/>
            <person name="Savchenko A."/>
            <person name="Yakunin A.F."/>
            <person name="Yakimov M.M."/>
            <person name="Golyshina O.V."/>
            <person name="Reinhardt R."/>
            <person name="Golyshin P.N."/>
        </authorList>
    </citation>
    <scope>NUCLEOTIDE SEQUENCE [LARGE SCALE GENOMIC DNA]</scope>
</reference>
<feature type="binding site" evidence="13">
    <location>
        <begin position="144"/>
        <end position="146"/>
    </location>
    <ligand>
        <name>substrate</name>
    </ligand>
</feature>
<keyword evidence="6" id="KW-0662">Pyridine nucleotide biosynthesis</keyword>
<dbReference type="InterPro" id="IPR037128">
    <property type="entry name" value="Quinolinate_PRibosylTase_N_sf"/>
</dbReference>
<dbReference type="HOGENOM" id="CLU_039622_0_3_6"/>
<dbReference type="InterPro" id="IPR022412">
    <property type="entry name" value="Quinolinate_PRibosylTrfase_N"/>
</dbReference>